<dbReference type="RefSeq" id="WP_093044918.1">
    <property type="nucleotide sequence ID" value="NZ_FNQR01000007.1"/>
</dbReference>
<dbReference type="PIRSF" id="PIRSF000498">
    <property type="entry name" value="Riboflavin_syn_A"/>
    <property type="match status" value="1"/>
</dbReference>
<dbReference type="InterPro" id="IPR026017">
    <property type="entry name" value="Lumazine-bd_dom"/>
</dbReference>
<dbReference type="AlphaFoldDB" id="A0A1H4DHQ6"/>
<dbReference type="FunFam" id="2.40.30.20:FF:000004">
    <property type="entry name" value="Riboflavin synthase, alpha subunit"/>
    <property type="match status" value="1"/>
</dbReference>
<gene>
    <name evidence="13" type="ORF">SAMN05421743_107140</name>
</gene>
<evidence type="ECO:0000256" key="7">
    <source>
        <dbReference type="ARBA" id="ARBA00022619"/>
    </source>
</evidence>
<dbReference type="STRING" id="571932.SAMN05421743_107140"/>
<keyword evidence="14" id="KW-1185">Reference proteome</keyword>
<proteinExistence type="predicted"/>
<dbReference type="Pfam" id="PF00677">
    <property type="entry name" value="Lum_binding"/>
    <property type="match status" value="2"/>
</dbReference>
<keyword evidence="9" id="KW-0677">Repeat</keyword>
<evidence type="ECO:0000256" key="3">
    <source>
        <dbReference type="ARBA" id="ARBA00004887"/>
    </source>
</evidence>
<comment type="subunit">
    <text evidence="4">Homotrimer.</text>
</comment>
<dbReference type="Proteomes" id="UP000198584">
    <property type="component" value="Unassembled WGS sequence"/>
</dbReference>
<keyword evidence="7" id="KW-0686">Riboflavin biosynthesis</keyword>
<evidence type="ECO:0000313" key="13">
    <source>
        <dbReference type="EMBL" id="SEA72353.1"/>
    </source>
</evidence>
<dbReference type="EMBL" id="FNQR01000007">
    <property type="protein sequence ID" value="SEA72353.1"/>
    <property type="molecule type" value="Genomic_DNA"/>
</dbReference>
<dbReference type="CDD" id="cd00402">
    <property type="entry name" value="Riboflavin_synthase_like"/>
    <property type="match status" value="1"/>
</dbReference>
<feature type="repeat" description="Lumazine-binding" evidence="11">
    <location>
        <begin position="97"/>
        <end position="193"/>
    </location>
</feature>
<evidence type="ECO:0000256" key="11">
    <source>
        <dbReference type="PROSITE-ProRule" id="PRU00524"/>
    </source>
</evidence>
<dbReference type="OrthoDB" id="9788537at2"/>
<dbReference type="PROSITE" id="PS51177">
    <property type="entry name" value="LUMAZINE_BIND"/>
    <property type="match status" value="2"/>
</dbReference>
<evidence type="ECO:0000256" key="9">
    <source>
        <dbReference type="ARBA" id="ARBA00022737"/>
    </source>
</evidence>
<feature type="domain" description="Lumazine-binding" evidence="12">
    <location>
        <begin position="1"/>
        <end position="96"/>
    </location>
</feature>
<dbReference type="PANTHER" id="PTHR21098">
    <property type="entry name" value="RIBOFLAVIN SYNTHASE ALPHA CHAIN"/>
    <property type="match status" value="1"/>
</dbReference>
<dbReference type="NCBIfam" id="NF006767">
    <property type="entry name" value="PRK09289.1"/>
    <property type="match status" value="1"/>
</dbReference>
<evidence type="ECO:0000256" key="5">
    <source>
        <dbReference type="ARBA" id="ARBA00012827"/>
    </source>
</evidence>
<comment type="function">
    <text evidence="2">Catalyzes the dismutation of two molecules of 6,7-dimethyl-8-ribityllumazine, resulting in the formation of riboflavin and 5-amino-6-(D-ribitylamino)uracil.</text>
</comment>
<evidence type="ECO:0000256" key="10">
    <source>
        <dbReference type="NCBIfam" id="TIGR00187"/>
    </source>
</evidence>
<evidence type="ECO:0000256" key="1">
    <source>
        <dbReference type="ARBA" id="ARBA00000968"/>
    </source>
</evidence>
<dbReference type="EC" id="2.5.1.9" evidence="5 10"/>
<organism evidence="13 14">
    <name type="scientific">Thalassobacillus cyri</name>
    <dbReference type="NCBI Taxonomy" id="571932"/>
    <lineage>
        <taxon>Bacteria</taxon>
        <taxon>Bacillati</taxon>
        <taxon>Bacillota</taxon>
        <taxon>Bacilli</taxon>
        <taxon>Bacillales</taxon>
        <taxon>Bacillaceae</taxon>
        <taxon>Thalassobacillus</taxon>
    </lineage>
</organism>
<evidence type="ECO:0000256" key="8">
    <source>
        <dbReference type="ARBA" id="ARBA00022679"/>
    </source>
</evidence>
<name>A0A1H4DHQ6_9BACI</name>
<evidence type="ECO:0000313" key="14">
    <source>
        <dbReference type="Proteomes" id="UP000198584"/>
    </source>
</evidence>
<dbReference type="NCBIfam" id="TIGR00187">
    <property type="entry name" value="ribE"/>
    <property type="match status" value="1"/>
</dbReference>
<feature type="domain" description="Lumazine-binding" evidence="12">
    <location>
        <begin position="97"/>
        <end position="193"/>
    </location>
</feature>
<dbReference type="GO" id="GO:0004746">
    <property type="term" value="F:riboflavin synthase activity"/>
    <property type="evidence" value="ECO:0007669"/>
    <property type="project" value="UniProtKB-UniRule"/>
</dbReference>
<comment type="pathway">
    <text evidence="3">Cofactor biosynthesis; riboflavin biosynthesis; riboflavin from 2-hydroxy-3-oxobutyl phosphate and 5-amino-6-(D-ribitylamino)uracil: step 2/2.</text>
</comment>
<sequence length="219" mass="23401">MFTGIVEEIGEIQAITSKTEAMEITITAHTILEDAKLGDSISINGVCLTITEIKNKAISFDVMPETYHATNLNELKKGSKVNLERAMAADGRFGGHLVSGHIDGKGTIVSKNSRANAVYYEISLSGDLLGYFVYKGSVAVDGTSLTVFGVSEDTITISLIPHTMDHTVLGAKGVGDNVNIECDMISKYVAHFLSGQHSQKSQSSNLTKAFLDDHGFGGN</sequence>
<evidence type="ECO:0000256" key="4">
    <source>
        <dbReference type="ARBA" id="ARBA00011233"/>
    </source>
</evidence>
<dbReference type="PANTHER" id="PTHR21098:SF12">
    <property type="entry name" value="RIBOFLAVIN SYNTHASE"/>
    <property type="match status" value="1"/>
</dbReference>
<protein>
    <recommendedName>
        <fullName evidence="6 10">Riboflavin synthase</fullName>
        <ecNumber evidence="5 10">2.5.1.9</ecNumber>
    </recommendedName>
</protein>
<evidence type="ECO:0000259" key="12">
    <source>
        <dbReference type="PROSITE" id="PS51177"/>
    </source>
</evidence>
<dbReference type="SUPFAM" id="SSF63380">
    <property type="entry name" value="Riboflavin synthase domain-like"/>
    <property type="match status" value="2"/>
</dbReference>
<dbReference type="InterPro" id="IPR001783">
    <property type="entry name" value="Lumazine-bd"/>
</dbReference>
<evidence type="ECO:0000256" key="6">
    <source>
        <dbReference type="ARBA" id="ARBA00013950"/>
    </source>
</evidence>
<dbReference type="InterPro" id="IPR023366">
    <property type="entry name" value="ATP_synth_asu-like_sf"/>
</dbReference>
<evidence type="ECO:0000256" key="2">
    <source>
        <dbReference type="ARBA" id="ARBA00002803"/>
    </source>
</evidence>
<reference evidence="14" key="1">
    <citation type="submission" date="2016-10" db="EMBL/GenBank/DDBJ databases">
        <authorList>
            <person name="Varghese N."/>
            <person name="Submissions S."/>
        </authorList>
    </citation>
    <scope>NUCLEOTIDE SEQUENCE [LARGE SCALE GENOMIC DNA]</scope>
    <source>
        <strain evidence="14">CCM7597</strain>
    </source>
</reference>
<comment type="catalytic activity">
    <reaction evidence="1">
        <text>2 6,7-dimethyl-8-(1-D-ribityl)lumazine + H(+) = 5-amino-6-(D-ribitylamino)uracil + riboflavin</text>
        <dbReference type="Rhea" id="RHEA:20772"/>
        <dbReference type="ChEBI" id="CHEBI:15378"/>
        <dbReference type="ChEBI" id="CHEBI:15934"/>
        <dbReference type="ChEBI" id="CHEBI:57986"/>
        <dbReference type="ChEBI" id="CHEBI:58201"/>
        <dbReference type="EC" id="2.5.1.9"/>
    </reaction>
</comment>
<dbReference type="GO" id="GO:0009231">
    <property type="term" value="P:riboflavin biosynthetic process"/>
    <property type="evidence" value="ECO:0007669"/>
    <property type="project" value="UniProtKB-KW"/>
</dbReference>
<keyword evidence="8" id="KW-0808">Transferase</keyword>
<dbReference type="Gene3D" id="2.40.30.20">
    <property type="match status" value="2"/>
</dbReference>
<dbReference type="InterPro" id="IPR017938">
    <property type="entry name" value="Riboflavin_synthase-like_b-brl"/>
</dbReference>
<dbReference type="NCBIfam" id="NF009566">
    <property type="entry name" value="PRK13020.1"/>
    <property type="match status" value="1"/>
</dbReference>
<dbReference type="FunFam" id="2.40.30.20:FF:000003">
    <property type="entry name" value="Riboflavin synthase, alpha subunit"/>
    <property type="match status" value="1"/>
</dbReference>
<accession>A0A1H4DHQ6</accession>
<feature type="repeat" description="Lumazine-binding" evidence="11">
    <location>
        <begin position="1"/>
        <end position="96"/>
    </location>
</feature>